<dbReference type="Proteomes" id="UP001190700">
    <property type="component" value="Unassembled WGS sequence"/>
</dbReference>
<sequence length="289" mass="31308">MVTQQAWGDWAWRLRLQALSKDGSAWLLGPGELRTPHIAQLEAVHKAAQALPPERAAGQGRAALHTATPTVAMLSHFRRRKGGGRGGATVVAPYWPGLVLVPQAGGDCQRGNDPPEVRGPLHSVQTGRFRVAWGLQNEGGDEKMQYDDSGAEWWLLRDDNETSPIVAEWALKKTAVGTKGDRRALKETATMQTVPAEKARAGDLTVVLHRQKGRNHEAVKRRLLGARPVPRAGGAGVAGAFAALRSKTRCSIYEVCVHQGGLRQEKQPVATGGCRMRNQKKKGGGVRRI</sequence>
<proteinExistence type="predicted"/>
<evidence type="ECO:0000313" key="2">
    <source>
        <dbReference type="Proteomes" id="UP001190700"/>
    </source>
</evidence>
<dbReference type="EMBL" id="LGRX02035706">
    <property type="protein sequence ID" value="KAK3233461.1"/>
    <property type="molecule type" value="Genomic_DNA"/>
</dbReference>
<keyword evidence="2" id="KW-1185">Reference proteome</keyword>
<protein>
    <submittedName>
        <fullName evidence="1">Uncharacterized protein</fullName>
    </submittedName>
</protein>
<evidence type="ECO:0000313" key="1">
    <source>
        <dbReference type="EMBL" id="KAK3233461.1"/>
    </source>
</evidence>
<reference evidence="1 2" key="1">
    <citation type="journal article" date="2015" name="Genome Biol. Evol.">
        <title>Comparative Genomics of a Bacterivorous Green Alga Reveals Evolutionary Causalities and Consequences of Phago-Mixotrophic Mode of Nutrition.</title>
        <authorList>
            <person name="Burns J.A."/>
            <person name="Paasch A."/>
            <person name="Narechania A."/>
            <person name="Kim E."/>
        </authorList>
    </citation>
    <scope>NUCLEOTIDE SEQUENCE [LARGE SCALE GENOMIC DNA]</scope>
    <source>
        <strain evidence="1 2">PLY_AMNH</strain>
    </source>
</reference>
<accession>A0AAE0BBN6</accession>
<name>A0AAE0BBN6_9CHLO</name>
<dbReference type="AlphaFoldDB" id="A0AAE0BBN6"/>
<organism evidence="1 2">
    <name type="scientific">Cymbomonas tetramitiformis</name>
    <dbReference type="NCBI Taxonomy" id="36881"/>
    <lineage>
        <taxon>Eukaryota</taxon>
        <taxon>Viridiplantae</taxon>
        <taxon>Chlorophyta</taxon>
        <taxon>Pyramimonadophyceae</taxon>
        <taxon>Pyramimonadales</taxon>
        <taxon>Pyramimonadaceae</taxon>
        <taxon>Cymbomonas</taxon>
    </lineage>
</organism>
<comment type="caution">
    <text evidence="1">The sequence shown here is derived from an EMBL/GenBank/DDBJ whole genome shotgun (WGS) entry which is preliminary data.</text>
</comment>
<gene>
    <name evidence="1" type="ORF">CYMTET_56245</name>
</gene>